<accession>A0A7X0LY18</accession>
<evidence type="ECO:0008006" key="4">
    <source>
        <dbReference type="Google" id="ProtNLM"/>
    </source>
</evidence>
<reference evidence="2 3" key="1">
    <citation type="submission" date="2020-08" db="EMBL/GenBank/DDBJ databases">
        <title>Genomic Encyclopedia of Type Strains, Phase IV (KMG-IV): sequencing the most valuable type-strain genomes for metagenomic binning, comparative biology and taxonomic classification.</title>
        <authorList>
            <person name="Goeker M."/>
        </authorList>
    </citation>
    <scope>NUCLEOTIDE SEQUENCE [LARGE SCALE GENOMIC DNA]</scope>
    <source>
        <strain evidence="2 3">DSM 5391</strain>
    </source>
</reference>
<keyword evidence="1" id="KW-1133">Transmembrane helix</keyword>
<comment type="caution">
    <text evidence="2">The sequence shown here is derived from an EMBL/GenBank/DDBJ whole genome shotgun (WGS) entry which is preliminary data.</text>
</comment>
<dbReference type="AlphaFoldDB" id="A0A7X0LY18"/>
<organism evidence="2 3">
    <name type="scientific">Bacillus benzoevorans</name>
    <dbReference type="NCBI Taxonomy" id="1456"/>
    <lineage>
        <taxon>Bacteria</taxon>
        <taxon>Bacillati</taxon>
        <taxon>Bacillota</taxon>
        <taxon>Bacilli</taxon>
        <taxon>Bacillales</taxon>
        <taxon>Bacillaceae</taxon>
        <taxon>Bacillus</taxon>
    </lineage>
</organism>
<feature type="transmembrane region" description="Helical" evidence="1">
    <location>
        <begin position="79"/>
        <end position="98"/>
    </location>
</feature>
<dbReference type="InterPro" id="IPR035238">
    <property type="entry name" value="DUF5345"/>
</dbReference>
<proteinExistence type="predicted"/>
<keyword evidence="1" id="KW-0812">Transmembrane</keyword>
<dbReference type="Proteomes" id="UP000531594">
    <property type="component" value="Unassembled WGS sequence"/>
</dbReference>
<protein>
    <recommendedName>
        <fullName evidence="4">YxlC family protein</fullName>
    </recommendedName>
</protein>
<dbReference type="EMBL" id="JACHGK010000015">
    <property type="protein sequence ID" value="MBB6446999.1"/>
    <property type="molecule type" value="Genomic_DNA"/>
</dbReference>
<gene>
    <name evidence="2" type="ORF">HNR53_003666</name>
</gene>
<keyword evidence="3" id="KW-1185">Reference proteome</keyword>
<evidence type="ECO:0000313" key="3">
    <source>
        <dbReference type="Proteomes" id="UP000531594"/>
    </source>
</evidence>
<keyword evidence="1" id="KW-0472">Membrane</keyword>
<dbReference type="RefSeq" id="WP_184528515.1">
    <property type="nucleotide sequence ID" value="NZ_JACHGK010000015.1"/>
</dbReference>
<evidence type="ECO:0000313" key="2">
    <source>
        <dbReference type="EMBL" id="MBB6446999.1"/>
    </source>
</evidence>
<name>A0A7X0LY18_9BACI</name>
<evidence type="ECO:0000256" key="1">
    <source>
        <dbReference type="SAM" id="Phobius"/>
    </source>
</evidence>
<sequence length="111" mass="12745">MTNHKDAKDKLLSRLQIDWKQLDQLGSQPAPGKASIKEQLAMAKAEKRKAFYKELSLFITFALLILTVLITIVFKAPQIFIWTQVLSLVAAPIIFLVLNKRRAKEADFYER</sequence>
<feature type="transmembrane region" description="Helical" evidence="1">
    <location>
        <begin position="55"/>
        <end position="73"/>
    </location>
</feature>
<dbReference type="Pfam" id="PF17280">
    <property type="entry name" value="DUF5345"/>
    <property type="match status" value="1"/>
</dbReference>